<protein>
    <submittedName>
        <fullName evidence="2">Uncharacterized protein</fullName>
    </submittedName>
</protein>
<keyword evidence="1" id="KW-0472">Membrane</keyword>
<dbReference type="EMBL" id="BMQG01000009">
    <property type="protein sequence ID" value="GGM49300.1"/>
    <property type="molecule type" value="Genomic_DNA"/>
</dbReference>
<organism evidence="2 3">
    <name type="scientific">Deinococcus arenae</name>
    <dbReference type="NCBI Taxonomy" id="1452751"/>
    <lineage>
        <taxon>Bacteria</taxon>
        <taxon>Thermotogati</taxon>
        <taxon>Deinococcota</taxon>
        <taxon>Deinococci</taxon>
        <taxon>Deinococcales</taxon>
        <taxon>Deinococcaceae</taxon>
        <taxon>Deinococcus</taxon>
    </lineage>
</organism>
<feature type="transmembrane region" description="Helical" evidence="1">
    <location>
        <begin position="12"/>
        <end position="30"/>
    </location>
</feature>
<sequence>MTTVSPRARMGGLFALGCALNVMGFALGGVGHRPVALFLLSGLGCLLLLIGLWLGLRHVRR</sequence>
<comment type="caution">
    <text evidence="2">The sequence shown here is derived from an EMBL/GenBank/DDBJ whole genome shotgun (WGS) entry which is preliminary data.</text>
</comment>
<gene>
    <name evidence="2" type="ORF">GCM10008956_26730</name>
</gene>
<accession>A0A8H9GQS8</accession>
<dbReference type="Proteomes" id="UP000600547">
    <property type="component" value="Unassembled WGS sequence"/>
</dbReference>
<name>A0A8H9GQS8_9DEIO</name>
<evidence type="ECO:0000313" key="3">
    <source>
        <dbReference type="Proteomes" id="UP000600547"/>
    </source>
</evidence>
<evidence type="ECO:0000256" key="1">
    <source>
        <dbReference type="SAM" id="Phobius"/>
    </source>
</evidence>
<keyword evidence="3" id="KW-1185">Reference proteome</keyword>
<proteinExistence type="predicted"/>
<feature type="transmembrane region" description="Helical" evidence="1">
    <location>
        <begin position="36"/>
        <end position="56"/>
    </location>
</feature>
<dbReference type="RefSeq" id="WP_110831979.1">
    <property type="nucleotide sequence ID" value="NZ_BMQG01000009.1"/>
</dbReference>
<reference evidence="3" key="1">
    <citation type="journal article" date="2019" name="Int. J. Syst. Evol. Microbiol.">
        <title>The Global Catalogue of Microorganisms (GCM) 10K type strain sequencing project: providing services to taxonomists for standard genome sequencing and annotation.</title>
        <authorList>
            <consortium name="The Broad Institute Genomics Platform"/>
            <consortium name="The Broad Institute Genome Sequencing Center for Infectious Disease"/>
            <person name="Wu L."/>
            <person name="Ma J."/>
        </authorList>
    </citation>
    <scope>NUCLEOTIDE SEQUENCE [LARGE SCALE GENOMIC DNA]</scope>
    <source>
        <strain evidence="3">JCM 31047</strain>
    </source>
</reference>
<dbReference type="AlphaFoldDB" id="A0A8H9GQS8"/>
<keyword evidence="1" id="KW-0812">Transmembrane</keyword>
<keyword evidence="1" id="KW-1133">Transmembrane helix</keyword>
<evidence type="ECO:0000313" key="2">
    <source>
        <dbReference type="EMBL" id="GGM49300.1"/>
    </source>
</evidence>